<dbReference type="GO" id="GO:0016787">
    <property type="term" value="F:hydrolase activity"/>
    <property type="evidence" value="ECO:0007669"/>
    <property type="project" value="UniProtKB-KW"/>
</dbReference>
<keyword evidence="1" id="KW-0378">Hydrolase</keyword>
<proteinExistence type="predicted"/>
<name>A0ABT3K234_9PROT</name>
<protein>
    <submittedName>
        <fullName evidence="1">Bpu10I family restriction endonuclease</fullName>
        <ecNumber evidence="1">3.1.21.-</ecNumber>
    </submittedName>
</protein>
<evidence type="ECO:0000313" key="2">
    <source>
        <dbReference type="Proteomes" id="UP001526337"/>
    </source>
</evidence>
<keyword evidence="1" id="KW-0540">Nuclease</keyword>
<comment type="caution">
    <text evidence="1">The sequence shown here is derived from an EMBL/GenBank/DDBJ whole genome shotgun (WGS) entry which is preliminary data.</text>
</comment>
<reference evidence="1 2" key="1">
    <citation type="submission" date="2022-07" db="EMBL/GenBank/DDBJ databases">
        <title>Genome stability of Gluconacetobacter entanii AV429.</title>
        <authorList>
            <person name="Trcek J."/>
            <person name="Cepec E."/>
        </authorList>
    </citation>
    <scope>NUCLEOTIDE SEQUENCE [LARGE SCALE GENOMIC DNA]</scope>
    <source>
        <strain evidence="1 2">AV429_2022</strain>
    </source>
</reference>
<dbReference type="Proteomes" id="UP001526337">
    <property type="component" value="Unassembled WGS sequence"/>
</dbReference>
<dbReference type="EMBL" id="JANGSQ010000078">
    <property type="protein sequence ID" value="MCW4589451.1"/>
    <property type="molecule type" value="Genomic_DNA"/>
</dbReference>
<keyword evidence="1" id="KW-0255">Endonuclease</keyword>
<gene>
    <name evidence="1" type="ORF">NO263_02495</name>
</gene>
<keyword evidence="2" id="KW-1185">Reference proteome</keyword>
<organism evidence="1 2">
    <name type="scientific">Gluconacetobacter entanii</name>
    <dbReference type="NCBI Taxonomy" id="108528"/>
    <lineage>
        <taxon>Bacteria</taxon>
        <taxon>Pseudomonadati</taxon>
        <taxon>Pseudomonadota</taxon>
        <taxon>Alphaproteobacteria</taxon>
        <taxon>Acetobacterales</taxon>
        <taxon>Acetobacteraceae</taxon>
        <taxon>Gluconacetobacter</taxon>
    </lineage>
</organism>
<sequence length="270" mass="31320">MIDSKFLSHASNLAHKRRIAKKPIVLEYLAQVEEAYASFLDALAWGECTPGWLAASVQALNLYTDIIKDVERSDSFFNWRSDFASSLLPEFLVRLLFHRLTRSSINPLFSTRDSIVDVTLSGYREGGWTVRRKNQDLCIGLRTDRILLEDREFEFVVPLIAVEAKTNIDINKLNGLDFSAERLKRTFPSSRYFLVTETLDYSRNRNYSGSIDEIYVLRKQMRHNARRSKAEYCPDVFEKFAEDVHYYVAKADLSKRHVYDRLASGRLINV</sequence>
<accession>A0ABT3K234</accession>
<dbReference type="InterPro" id="IPR018577">
    <property type="entry name" value="Restrct_endonuc_II_Bpu10I"/>
</dbReference>
<evidence type="ECO:0000313" key="1">
    <source>
        <dbReference type="EMBL" id="MCW4589451.1"/>
    </source>
</evidence>
<dbReference type="GO" id="GO:0004519">
    <property type="term" value="F:endonuclease activity"/>
    <property type="evidence" value="ECO:0007669"/>
    <property type="project" value="UniProtKB-KW"/>
</dbReference>
<dbReference type="Pfam" id="PF09549">
    <property type="entry name" value="RE_Bpu10I"/>
    <property type="match status" value="1"/>
</dbReference>
<dbReference type="RefSeq" id="WP_171789998.1">
    <property type="nucleotide sequence ID" value="NZ_JABJWD010000019.1"/>
</dbReference>
<dbReference type="EC" id="3.1.21.-" evidence="1"/>